<gene>
    <name evidence="1" type="ORF">PNH38_13045</name>
</gene>
<protein>
    <submittedName>
        <fullName evidence="1">Uncharacterized protein</fullName>
    </submittedName>
</protein>
<reference evidence="1 2" key="1">
    <citation type="submission" date="2023-01" db="EMBL/GenBank/DDBJ databases">
        <title>Genome-based reclassification of Anoxybacillus geothermalis as a later heterotypic synonym of Anoxybacillus rupiensis.</title>
        <authorList>
            <person name="Inan Bektas K."/>
            <person name="Canakci S."/>
            <person name="Belduz A.A."/>
            <person name="Guler H.H."/>
        </authorList>
    </citation>
    <scope>NUCLEOTIDE SEQUENCE [LARGE SCALE GENOMIC DNA]</scope>
    <source>
        <strain evidence="1 2">DSM 17127</strain>
    </source>
</reference>
<dbReference type="EMBL" id="JAQOTG010000013">
    <property type="protein sequence ID" value="MDE8564790.1"/>
    <property type="molecule type" value="Genomic_DNA"/>
</dbReference>
<organism evidence="1 2">
    <name type="scientific">Anoxybacteroides rupiense</name>
    <dbReference type="NCBI Taxonomy" id="311460"/>
    <lineage>
        <taxon>Bacteria</taxon>
        <taxon>Bacillati</taxon>
        <taxon>Bacillota</taxon>
        <taxon>Bacilli</taxon>
        <taxon>Bacillales</taxon>
        <taxon>Anoxybacillaceae</taxon>
        <taxon>Anoxybacteroides</taxon>
    </lineage>
</organism>
<name>A0ABT5W878_9BACL</name>
<dbReference type="Proteomes" id="UP001213979">
    <property type="component" value="Unassembled WGS sequence"/>
</dbReference>
<proteinExistence type="predicted"/>
<keyword evidence="2" id="KW-1185">Reference proteome</keyword>
<accession>A0ABT5W878</accession>
<evidence type="ECO:0000313" key="1">
    <source>
        <dbReference type="EMBL" id="MDE8564790.1"/>
    </source>
</evidence>
<sequence>MLDVHHYIQEQGRDPWMEVTKEELSQVLSALMQQLIGSWTKEKIHSDVLEVIMKMRIDAGHEEEYMQLLLGNVAFATESTYALQNVLQTILTNQAFPTTAAVEAMMEEAQARIQDQLPTLIDRYASHFSQLEEHERKMQLERSYCAILVANRIKTDFIFSFIHEQNQEIMKNFFTVDPKDMLEAFHHLSGAYATLLLEGLELTY</sequence>
<comment type="caution">
    <text evidence="1">The sequence shown here is derived from an EMBL/GenBank/DDBJ whole genome shotgun (WGS) entry which is preliminary data.</text>
</comment>
<evidence type="ECO:0000313" key="2">
    <source>
        <dbReference type="Proteomes" id="UP001213979"/>
    </source>
</evidence>